<comment type="similarity">
    <text evidence="1">Belongs to the GFP family.</text>
</comment>
<dbReference type="InterPro" id="IPR009017">
    <property type="entry name" value="GFP"/>
</dbReference>
<accession>A0AAD9UU25</accession>
<evidence type="ECO:0000256" key="5">
    <source>
        <dbReference type="SAM" id="MobiDB-lite"/>
    </source>
</evidence>
<feature type="region of interest" description="Disordered" evidence="5">
    <location>
        <begin position="193"/>
        <end position="236"/>
    </location>
</feature>
<proteinExistence type="inferred from homology"/>
<feature type="compositionally biased region" description="Basic and acidic residues" evidence="5">
    <location>
        <begin position="206"/>
        <end position="215"/>
    </location>
</feature>
<evidence type="ECO:0000313" key="6">
    <source>
        <dbReference type="EMBL" id="KAK2549948.1"/>
    </source>
</evidence>
<feature type="compositionally biased region" description="Polar residues" evidence="5">
    <location>
        <begin position="220"/>
        <end position="229"/>
    </location>
</feature>
<keyword evidence="7" id="KW-1185">Reference proteome</keyword>
<dbReference type="Gene3D" id="2.40.155.10">
    <property type="entry name" value="Green fluorescent protein"/>
    <property type="match status" value="2"/>
</dbReference>
<evidence type="ECO:0000256" key="3">
    <source>
        <dbReference type="ARBA" id="ARBA00023223"/>
    </source>
</evidence>
<comment type="caution">
    <text evidence="6">The sequence shown here is derived from an EMBL/GenBank/DDBJ whole genome shotgun (WGS) entry which is preliminary data.</text>
</comment>
<dbReference type="GO" id="GO:0008218">
    <property type="term" value="P:bioluminescence"/>
    <property type="evidence" value="ECO:0007669"/>
    <property type="project" value="UniProtKB-KW"/>
</dbReference>
<dbReference type="AlphaFoldDB" id="A0AAD9UU25"/>
<dbReference type="InterPro" id="IPR011584">
    <property type="entry name" value="GFP-related"/>
</dbReference>
<dbReference type="Pfam" id="PF01353">
    <property type="entry name" value="GFP"/>
    <property type="match status" value="1"/>
</dbReference>
<evidence type="ECO:0000313" key="7">
    <source>
        <dbReference type="Proteomes" id="UP001249851"/>
    </source>
</evidence>
<organism evidence="6 7">
    <name type="scientific">Acropora cervicornis</name>
    <name type="common">Staghorn coral</name>
    <dbReference type="NCBI Taxonomy" id="6130"/>
    <lineage>
        <taxon>Eukaryota</taxon>
        <taxon>Metazoa</taxon>
        <taxon>Cnidaria</taxon>
        <taxon>Anthozoa</taxon>
        <taxon>Hexacorallia</taxon>
        <taxon>Scleractinia</taxon>
        <taxon>Astrocoeniina</taxon>
        <taxon>Acroporidae</taxon>
        <taxon>Acropora</taxon>
    </lineage>
</organism>
<name>A0AAD9UU25_ACRCE</name>
<feature type="compositionally biased region" description="Polar residues" evidence="5">
    <location>
        <begin position="193"/>
        <end position="205"/>
    </location>
</feature>
<evidence type="ECO:0000256" key="1">
    <source>
        <dbReference type="ARBA" id="ARBA00008949"/>
    </source>
</evidence>
<dbReference type="Proteomes" id="UP001249851">
    <property type="component" value="Unassembled WGS sequence"/>
</dbReference>
<reference evidence="6" key="1">
    <citation type="journal article" date="2023" name="G3 (Bethesda)">
        <title>Whole genome assembly and annotation of the endangered Caribbean coral Acropora cervicornis.</title>
        <authorList>
            <person name="Selwyn J.D."/>
            <person name="Vollmer S.V."/>
        </authorList>
    </citation>
    <scope>NUCLEOTIDE SEQUENCE</scope>
    <source>
        <strain evidence="6">K2</strain>
    </source>
</reference>
<protein>
    <submittedName>
        <fullName evidence="6">GFP-like fluorescent chromoprotein FP506</fullName>
    </submittedName>
</protein>
<dbReference type="SUPFAM" id="SSF54511">
    <property type="entry name" value="GFP-like"/>
    <property type="match status" value="1"/>
</dbReference>
<keyword evidence="4" id="KW-0599">Photoprotein</keyword>
<keyword evidence="2" id="KW-0157">Chromophore</keyword>
<sequence>MALSKQGLTKDMTMKYRMEGCVDGHKFVITGHGNGNPFEGKQTINLCVVEGGPLPFSEDILSAVFDYGHRVFTEYPQGMVDFFKNSCPAGYTWHRSLLFEDGAVCTASADITVSVEEKCFYHESKFHGVNVPADGPVMKKMTTNWEPSCEKIIPIPSQGILKGEVAMYLLLKDGGALPVPVRHSLQTMDQSLSKRMTGEFQSSSRAKSDPKKMPEWHFIQHNTSSNISSDRSDAKNQKWQLVEHAVASRSALPG</sequence>
<keyword evidence="3" id="KW-0455">Luminescence</keyword>
<evidence type="ECO:0000256" key="2">
    <source>
        <dbReference type="ARBA" id="ARBA00022991"/>
    </source>
</evidence>
<evidence type="ECO:0000256" key="4">
    <source>
        <dbReference type="ARBA" id="ARBA00023262"/>
    </source>
</evidence>
<dbReference type="EMBL" id="JARQWQ010000118">
    <property type="protein sequence ID" value="KAK2549948.1"/>
    <property type="molecule type" value="Genomic_DNA"/>
</dbReference>
<gene>
    <name evidence="6" type="ORF">P5673_029553</name>
</gene>
<reference evidence="6" key="2">
    <citation type="journal article" date="2023" name="Science">
        <title>Genomic signatures of disease resistance in endangered staghorn corals.</title>
        <authorList>
            <person name="Vollmer S.V."/>
            <person name="Selwyn J.D."/>
            <person name="Despard B.A."/>
            <person name="Roesel C.L."/>
        </authorList>
    </citation>
    <scope>NUCLEOTIDE SEQUENCE</scope>
    <source>
        <strain evidence="6">K2</strain>
    </source>
</reference>